<evidence type="ECO:0000313" key="2">
    <source>
        <dbReference type="EMBL" id="MBT1689799.1"/>
    </source>
</evidence>
<evidence type="ECO:0000313" key="3">
    <source>
        <dbReference type="Proteomes" id="UP001319180"/>
    </source>
</evidence>
<evidence type="ECO:0000256" key="1">
    <source>
        <dbReference type="SAM" id="Phobius"/>
    </source>
</evidence>
<keyword evidence="1" id="KW-0472">Membrane</keyword>
<organism evidence="2 3">
    <name type="scientific">Dawidia soli</name>
    <dbReference type="NCBI Taxonomy" id="2782352"/>
    <lineage>
        <taxon>Bacteria</taxon>
        <taxon>Pseudomonadati</taxon>
        <taxon>Bacteroidota</taxon>
        <taxon>Cytophagia</taxon>
        <taxon>Cytophagales</taxon>
        <taxon>Chryseotaleaceae</taxon>
        <taxon>Dawidia</taxon>
    </lineage>
</organism>
<protein>
    <recommendedName>
        <fullName evidence="4">DUF1761 domain-containing protein</fullName>
    </recommendedName>
</protein>
<sequence length="136" mass="15621">MKTAFSKFALMVLAYLIPTMILGMVWHFVWFSELYDKLGIYNRKDPIIPLGFTSMFFQGVIIAYLYPYYAQHEHSIRRSLGFSLIMGFFLFTVSTLANAAKIEVSSMSDWLLVQSLFTLIQFTVVGLLIGLVLKQK</sequence>
<comment type="caution">
    <text evidence="2">The sequence shown here is derived from an EMBL/GenBank/DDBJ whole genome shotgun (WGS) entry which is preliminary data.</text>
</comment>
<feature type="transmembrane region" description="Helical" evidence="1">
    <location>
        <begin position="80"/>
        <end position="100"/>
    </location>
</feature>
<dbReference type="RefSeq" id="WP_254093022.1">
    <property type="nucleotide sequence ID" value="NZ_JAHESC010000048.1"/>
</dbReference>
<dbReference type="Proteomes" id="UP001319180">
    <property type="component" value="Unassembled WGS sequence"/>
</dbReference>
<feature type="transmembrane region" description="Helical" evidence="1">
    <location>
        <begin position="112"/>
        <end position="133"/>
    </location>
</feature>
<accession>A0AAP2DDQ4</accession>
<keyword evidence="1" id="KW-1133">Transmembrane helix</keyword>
<dbReference type="AlphaFoldDB" id="A0AAP2DDQ4"/>
<reference evidence="2 3" key="1">
    <citation type="submission" date="2021-05" db="EMBL/GenBank/DDBJ databases">
        <title>A Polyphasic approach of four new species of the genus Ohtaekwangia: Ohtaekwangia histidinii sp. nov., Ohtaekwangia cretensis sp. nov., Ohtaekwangia indiensis sp. nov., Ohtaekwangia reichenbachii sp. nov. from diverse environment.</title>
        <authorList>
            <person name="Octaviana S."/>
        </authorList>
    </citation>
    <scope>NUCLEOTIDE SEQUENCE [LARGE SCALE GENOMIC DNA]</scope>
    <source>
        <strain evidence="2 3">PWU37</strain>
    </source>
</reference>
<dbReference type="EMBL" id="JAHESC010000048">
    <property type="protein sequence ID" value="MBT1689799.1"/>
    <property type="molecule type" value="Genomic_DNA"/>
</dbReference>
<name>A0AAP2DDQ4_9BACT</name>
<keyword evidence="1" id="KW-0812">Transmembrane</keyword>
<keyword evidence="3" id="KW-1185">Reference proteome</keyword>
<gene>
    <name evidence="2" type="ORF">KK078_24775</name>
</gene>
<feature type="transmembrane region" description="Helical" evidence="1">
    <location>
        <begin position="47"/>
        <end position="68"/>
    </location>
</feature>
<evidence type="ECO:0008006" key="4">
    <source>
        <dbReference type="Google" id="ProtNLM"/>
    </source>
</evidence>
<proteinExistence type="predicted"/>
<feature type="transmembrane region" description="Helical" evidence="1">
    <location>
        <begin position="12"/>
        <end position="32"/>
    </location>
</feature>